<gene>
    <name evidence="2" type="ORF">FM042_00150</name>
</gene>
<evidence type="ECO:0000256" key="1">
    <source>
        <dbReference type="SAM" id="SignalP"/>
    </source>
</evidence>
<comment type="caution">
    <text evidence="2">The sequence shown here is derived from an EMBL/GenBank/DDBJ whole genome shotgun (WGS) entry which is preliminary data.</text>
</comment>
<evidence type="ECO:0000313" key="2">
    <source>
        <dbReference type="EMBL" id="TRW50491.1"/>
    </source>
</evidence>
<name>A0A552X648_9GAMM</name>
<proteinExistence type="predicted"/>
<sequence length="95" mass="10982">MFHLSRSRSVQLLMVATLCMATIAITGCSDPKVNRTNFNHIDIGMRYAEVHHMLGAPTWCDDYDRPKECRWGTEERHIYVVFVARRVVDKQSKGL</sequence>
<keyword evidence="3" id="KW-1185">Reference proteome</keyword>
<feature type="chain" id="PRO_5021946007" description="DUF3862 domain-containing protein" evidence="1">
    <location>
        <begin position="22"/>
        <end position="95"/>
    </location>
</feature>
<dbReference type="Proteomes" id="UP000320359">
    <property type="component" value="Unassembled WGS sequence"/>
</dbReference>
<keyword evidence="1" id="KW-0732">Signal</keyword>
<organism evidence="2 3">
    <name type="scientific">Aliidiomarina halalkaliphila</name>
    <dbReference type="NCBI Taxonomy" id="2593535"/>
    <lineage>
        <taxon>Bacteria</taxon>
        <taxon>Pseudomonadati</taxon>
        <taxon>Pseudomonadota</taxon>
        <taxon>Gammaproteobacteria</taxon>
        <taxon>Alteromonadales</taxon>
        <taxon>Idiomarinaceae</taxon>
        <taxon>Aliidiomarina</taxon>
    </lineage>
</organism>
<accession>A0A552X648</accession>
<dbReference type="EMBL" id="VJWL01000001">
    <property type="protein sequence ID" value="TRW50491.1"/>
    <property type="molecule type" value="Genomic_DNA"/>
</dbReference>
<dbReference type="OrthoDB" id="5422169at2"/>
<evidence type="ECO:0000313" key="3">
    <source>
        <dbReference type="Proteomes" id="UP000320359"/>
    </source>
</evidence>
<evidence type="ECO:0008006" key="4">
    <source>
        <dbReference type="Google" id="ProtNLM"/>
    </source>
</evidence>
<reference evidence="2 3" key="1">
    <citation type="submission" date="2019-07" db="EMBL/GenBank/DDBJ databases">
        <authorList>
            <person name="Yang M."/>
            <person name="Zhao D."/>
            <person name="Xiang H."/>
        </authorList>
    </citation>
    <scope>NUCLEOTIDE SEQUENCE [LARGE SCALE GENOMIC DNA]</scope>
    <source>
        <strain evidence="2 3">IM1326</strain>
    </source>
</reference>
<dbReference type="AlphaFoldDB" id="A0A552X648"/>
<feature type="signal peptide" evidence="1">
    <location>
        <begin position="1"/>
        <end position="21"/>
    </location>
</feature>
<protein>
    <recommendedName>
        <fullName evidence="4">DUF3862 domain-containing protein</fullName>
    </recommendedName>
</protein>
<dbReference type="PROSITE" id="PS51257">
    <property type="entry name" value="PROKAR_LIPOPROTEIN"/>
    <property type="match status" value="1"/>
</dbReference>